<name>A0ABQ1U6M0_9NOCA</name>
<dbReference type="PANTHER" id="PTHR44688:SF16">
    <property type="entry name" value="DNA-BINDING TRANSCRIPTIONAL ACTIVATOR DEVR_DOSR"/>
    <property type="match status" value="1"/>
</dbReference>
<organism evidence="5 6">
    <name type="scientific">Williamsia phyllosphaerae</name>
    <dbReference type="NCBI Taxonomy" id="885042"/>
    <lineage>
        <taxon>Bacteria</taxon>
        <taxon>Bacillati</taxon>
        <taxon>Actinomycetota</taxon>
        <taxon>Actinomycetes</taxon>
        <taxon>Mycobacteriales</taxon>
        <taxon>Nocardiaceae</taxon>
        <taxon>Williamsia</taxon>
    </lineage>
</organism>
<dbReference type="Gene3D" id="1.10.10.10">
    <property type="entry name" value="Winged helix-like DNA-binding domain superfamily/Winged helix DNA-binding domain"/>
    <property type="match status" value="1"/>
</dbReference>
<proteinExistence type="predicted"/>
<dbReference type="Pfam" id="PF00196">
    <property type="entry name" value="GerE"/>
    <property type="match status" value="1"/>
</dbReference>
<evidence type="ECO:0000256" key="1">
    <source>
        <dbReference type="ARBA" id="ARBA00023015"/>
    </source>
</evidence>
<dbReference type="InterPro" id="IPR000792">
    <property type="entry name" value="Tscrpt_reg_LuxR_C"/>
</dbReference>
<evidence type="ECO:0000259" key="4">
    <source>
        <dbReference type="PROSITE" id="PS50043"/>
    </source>
</evidence>
<keyword evidence="6" id="KW-1185">Reference proteome</keyword>
<evidence type="ECO:0000313" key="5">
    <source>
        <dbReference type="EMBL" id="GGF11088.1"/>
    </source>
</evidence>
<dbReference type="SMART" id="SM00421">
    <property type="entry name" value="HTH_LUXR"/>
    <property type="match status" value="1"/>
</dbReference>
<evidence type="ECO:0000256" key="3">
    <source>
        <dbReference type="ARBA" id="ARBA00023163"/>
    </source>
</evidence>
<feature type="domain" description="HTH luxR-type" evidence="4">
    <location>
        <begin position="252"/>
        <end position="318"/>
    </location>
</feature>
<evidence type="ECO:0000313" key="6">
    <source>
        <dbReference type="Proteomes" id="UP000632454"/>
    </source>
</evidence>
<keyword evidence="3" id="KW-0804">Transcription</keyword>
<keyword evidence="2" id="KW-0238">DNA-binding</keyword>
<keyword evidence="1" id="KW-0805">Transcription regulation</keyword>
<dbReference type="SUPFAM" id="SSF46894">
    <property type="entry name" value="C-terminal effector domain of the bipartite response regulators"/>
    <property type="match status" value="1"/>
</dbReference>
<dbReference type="RefSeq" id="WP_188486411.1">
    <property type="nucleotide sequence ID" value="NZ_BMCS01000001.1"/>
</dbReference>
<dbReference type="PANTHER" id="PTHR44688">
    <property type="entry name" value="DNA-BINDING TRANSCRIPTIONAL ACTIVATOR DEVR_DOSR"/>
    <property type="match status" value="1"/>
</dbReference>
<gene>
    <name evidence="5" type="ORF">GCM10007298_03840</name>
</gene>
<dbReference type="InterPro" id="IPR036388">
    <property type="entry name" value="WH-like_DNA-bd_sf"/>
</dbReference>
<sequence>MTDLYTRVLTDVSYAAGSSGLAGAGEDVLTLLQEGTHHEAAALLAWDRLEQRHRPIASAGYRPETLEFLGDPYFASDENRVLKVARGPVRTDDLPHYRDTPTFREVMAPAGFQDGMTSRLYRDDGTYAGMFHVSAGAAGTFDHRAKDLVAALTTVLSRLTVATSPPSLLPPAPEGAMVGVVDRFGQVRSVDGFRVPDALVDPHFGVVVARFLRSLNPALVGLWPTDHRWSAVTLTRIVDRGLHEAALVQQVVVDPIPHGLSNRELDILSAMASGHSNREIAVLRSISVRTVTSHVESILRKMNVGSRASAVVAATQQRLLRVDCAQSMI</sequence>
<comment type="caution">
    <text evidence="5">The sequence shown here is derived from an EMBL/GenBank/DDBJ whole genome shotgun (WGS) entry which is preliminary data.</text>
</comment>
<dbReference type="EMBL" id="BMCS01000001">
    <property type="protein sequence ID" value="GGF11088.1"/>
    <property type="molecule type" value="Genomic_DNA"/>
</dbReference>
<dbReference type="CDD" id="cd06170">
    <property type="entry name" value="LuxR_C_like"/>
    <property type="match status" value="1"/>
</dbReference>
<evidence type="ECO:0000256" key="2">
    <source>
        <dbReference type="ARBA" id="ARBA00023125"/>
    </source>
</evidence>
<dbReference type="InterPro" id="IPR016032">
    <property type="entry name" value="Sig_transdc_resp-reg_C-effctor"/>
</dbReference>
<reference evidence="6" key="1">
    <citation type="journal article" date="2019" name="Int. J. Syst. Evol. Microbiol.">
        <title>The Global Catalogue of Microorganisms (GCM) 10K type strain sequencing project: providing services to taxonomists for standard genome sequencing and annotation.</title>
        <authorList>
            <consortium name="The Broad Institute Genomics Platform"/>
            <consortium name="The Broad Institute Genome Sequencing Center for Infectious Disease"/>
            <person name="Wu L."/>
            <person name="Ma J."/>
        </authorList>
    </citation>
    <scope>NUCLEOTIDE SEQUENCE [LARGE SCALE GENOMIC DNA]</scope>
    <source>
        <strain evidence="6">CCM 7855</strain>
    </source>
</reference>
<accession>A0ABQ1U6M0</accession>
<protein>
    <recommendedName>
        <fullName evidence="4">HTH luxR-type domain-containing protein</fullName>
    </recommendedName>
</protein>
<dbReference type="PROSITE" id="PS50043">
    <property type="entry name" value="HTH_LUXR_2"/>
    <property type="match status" value="1"/>
</dbReference>
<dbReference type="Proteomes" id="UP000632454">
    <property type="component" value="Unassembled WGS sequence"/>
</dbReference>
<dbReference type="PRINTS" id="PR00038">
    <property type="entry name" value="HTHLUXR"/>
</dbReference>